<gene>
    <name evidence="1" type="ORF">OF850_22965</name>
</gene>
<dbReference type="SUPFAM" id="SSF141371">
    <property type="entry name" value="PilZ domain-like"/>
    <property type="match status" value="1"/>
</dbReference>
<accession>A0ABT3P203</accession>
<proteinExistence type="predicted"/>
<sequence length="70" mass="7535">MIAGGKMVVAERSQACVVLDLSTLGARIQLIDPEEAPSAAVLHLPGGIVRKAARRWQREDVAGYEFCEPS</sequence>
<evidence type="ECO:0008006" key="3">
    <source>
        <dbReference type="Google" id="ProtNLM"/>
    </source>
</evidence>
<keyword evidence="2" id="KW-1185">Reference proteome</keyword>
<dbReference type="Proteomes" id="UP001526430">
    <property type="component" value="Unassembled WGS sequence"/>
</dbReference>
<organism evidence="1 2">
    <name type="scientific">Sabulicella glaciei</name>
    <dbReference type="NCBI Taxonomy" id="2984948"/>
    <lineage>
        <taxon>Bacteria</taxon>
        <taxon>Pseudomonadati</taxon>
        <taxon>Pseudomonadota</taxon>
        <taxon>Alphaproteobacteria</taxon>
        <taxon>Acetobacterales</taxon>
        <taxon>Acetobacteraceae</taxon>
        <taxon>Sabulicella</taxon>
    </lineage>
</organism>
<evidence type="ECO:0000313" key="1">
    <source>
        <dbReference type="EMBL" id="MCW8088444.1"/>
    </source>
</evidence>
<reference evidence="1 2" key="1">
    <citation type="submission" date="2022-10" db="EMBL/GenBank/DDBJ databases">
        <title>Roseococcus glaciei nov., sp. nov., isolated from glacier.</title>
        <authorList>
            <person name="Liu Q."/>
            <person name="Xin Y.-H."/>
        </authorList>
    </citation>
    <scope>NUCLEOTIDE SEQUENCE [LARGE SCALE GENOMIC DNA]</scope>
    <source>
        <strain evidence="1 2">MDT2-1-1</strain>
    </source>
</reference>
<evidence type="ECO:0000313" key="2">
    <source>
        <dbReference type="Proteomes" id="UP001526430"/>
    </source>
</evidence>
<dbReference type="EMBL" id="JAPFQI010000039">
    <property type="protein sequence ID" value="MCW8088444.1"/>
    <property type="molecule type" value="Genomic_DNA"/>
</dbReference>
<protein>
    <recommendedName>
        <fullName evidence="3">PilZ domain-containing protein</fullName>
    </recommendedName>
</protein>
<comment type="caution">
    <text evidence="1">The sequence shown here is derived from an EMBL/GenBank/DDBJ whole genome shotgun (WGS) entry which is preliminary data.</text>
</comment>
<name>A0ABT3P203_9PROT</name>